<name>A0A1X6NTW9_PORUM</name>
<evidence type="ECO:0000256" key="1">
    <source>
        <dbReference type="SAM" id="MobiDB-lite"/>
    </source>
</evidence>
<proteinExistence type="predicted"/>
<organism evidence="2 3">
    <name type="scientific">Porphyra umbilicalis</name>
    <name type="common">Purple laver</name>
    <name type="synonym">Red alga</name>
    <dbReference type="NCBI Taxonomy" id="2786"/>
    <lineage>
        <taxon>Eukaryota</taxon>
        <taxon>Rhodophyta</taxon>
        <taxon>Bangiophyceae</taxon>
        <taxon>Bangiales</taxon>
        <taxon>Bangiaceae</taxon>
        <taxon>Porphyra</taxon>
    </lineage>
</organism>
<dbReference type="AlphaFoldDB" id="A0A1X6NTW9"/>
<feature type="compositionally biased region" description="Pro residues" evidence="1">
    <location>
        <begin position="1"/>
        <end position="10"/>
    </location>
</feature>
<accession>A0A1X6NTW9</accession>
<evidence type="ECO:0000313" key="2">
    <source>
        <dbReference type="EMBL" id="OSX72054.1"/>
    </source>
</evidence>
<protein>
    <submittedName>
        <fullName evidence="2">Uncharacterized protein</fullName>
    </submittedName>
</protein>
<dbReference type="EMBL" id="KV919088">
    <property type="protein sequence ID" value="OSX72054.1"/>
    <property type="molecule type" value="Genomic_DNA"/>
</dbReference>
<reference evidence="2 3" key="1">
    <citation type="submission" date="2017-03" db="EMBL/GenBank/DDBJ databases">
        <title>WGS assembly of Porphyra umbilicalis.</title>
        <authorList>
            <person name="Brawley S.H."/>
            <person name="Blouin N.A."/>
            <person name="Ficko-Blean E."/>
            <person name="Wheeler G.L."/>
            <person name="Lohr M."/>
            <person name="Goodson H.V."/>
            <person name="Jenkins J.W."/>
            <person name="Blaby-Haas C.E."/>
            <person name="Helliwell K.E."/>
            <person name="Chan C."/>
            <person name="Marriage T."/>
            <person name="Bhattacharya D."/>
            <person name="Klein A.S."/>
            <person name="Badis Y."/>
            <person name="Brodie J."/>
            <person name="Cao Y."/>
            <person name="Collen J."/>
            <person name="Dittami S.M."/>
            <person name="Gachon C.M."/>
            <person name="Green B.R."/>
            <person name="Karpowicz S."/>
            <person name="Kim J.W."/>
            <person name="Kudahl U."/>
            <person name="Lin S."/>
            <person name="Michel G."/>
            <person name="Mittag M."/>
            <person name="Olson B.J."/>
            <person name="Pangilinan J."/>
            <person name="Peng Y."/>
            <person name="Qiu H."/>
            <person name="Shu S."/>
            <person name="Singer J.T."/>
            <person name="Smith A.G."/>
            <person name="Sprecher B.N."/>
            <person name="Wagner V."/>
            <person name="Wang W."/>
            <person name="Wang Z.-Y."/>
            <person name="Yan J."/>
            <person name="Yarish C."/>
            <person name="Zoeuner-Riek S."/>
            <person name="Zhuang Y."/>
            <person name="Zou Y."/>
            <person name="Lindquist E.A."/>
            <person name="Grimwood J."/>
            <person name="Barry K."/>
            <person name="Rokhsar D.S."/>
            <person name="Schmutz J."/>
            <person name="Stiller J.W."/>
            <person name="Grossman A.R."/>
            <person name="Prochnik S.E."/>
        </authorList>
    </citation>
    <scope>NUCLEOTIDE SEQUENCE [LARGE SCALE GENOMIC DNA]</scope>
    <source>
        <strain evidence="2">4086291</strain>
    </source>
</reference>
<dbReference type="Proteomes" id="UP000218209">
    <property type="component" value="Unassembled WGS sequence"/>
</dbReference>
<feature type="region of interest" description="Disordered" evidence="1">
    <location>
        <begin position="1"/>
        <end position="31"/>
    </location>
</feature>
<evidence type="ECO:0000313" key="3">
    <source>
        <dbReference type="Proteomes" id="UP000218209"/>
    </source>
</evidence>
<sequence>MKPAPPPHPPRGGRRRAGGGTSAAAPPPPPARLSLAAAAWWRRGGAAARRRQGGRTAACAALCKSDVRGGGGGRGSGRDVVLLWAWRQRWGGADVATCLGSCRESTFYSFGNGVKSPLRRPAAARRSLSRAYVSLCRAGVRPDRAARAWRVRTLSAVRRTPTGANSSSA</sequence>
<keyword evidence="3" id="KW-1185">Reference proteome</keyword>
<gene>
    <name evidence="2" type="ORF">BU14_0475s0007</name>
</gene>